<evidence type="ECO:0000313" key="2">
    <source>
        <dbReference type="EMBL" id="MBC2667839.1"/>
    </source>
</evidence>
<organism evidence="2 3">
    <name type="scientific">Novosphingobium piscinae</name>
    <dbReference type="NCBI Taxonomy" id="1507448"/>
    <lineage>
        <taxon>Bacteria</taxon>
        <taxon>Pseudomonadati</taxon>
        <taxon>Pseudomonadota</taxon>
        <taxon>Alphaproteobacteria</taxon>
        <taxon>Sphingomonadales</taxon>
        <taxon>Sphingomonadaceae</taxon>
        <taxon>Novosphingobium</taxon>
    </lineage>
</organism>
<proteinExistence type="predicted"/>
<evidence type="ECO:0000313" key="3">
    <source>
        <dbReference type="Proteomes" id="UP000551327"/>
    </source>
</evidence>
<protein>
    <recommendedName>
        <fullName evidence="1">PAS domain-containing protein</fullName>
    </recommendedName>
</protein>
<accession>A0A7X1FVW4</accession>
<dbReference type="InterPro" id="IPR016032">
    <property type="entry name" value="Sig_transdc_resp-reg_C-effctor"/>
</dbReference>
<dbReference type="RefSeq" id="WP_221773507.1">
    <property type="nucleotide sequence ID" value="NZ_JACLAX010000001.1"/>
</dbReference>
<dbReference type="InterPro" id="IPR000792">
    <property type="entry name" value="Tscrpt_reg_LuxR_C"/>
</dbReference>
<evidence type="ECO:0000259" key="1">
    <source>
        <dbReference type="PROSITE" id="PS50112"/>
    </source>
</evidence>
<dbReference type="GO" id="GO:0003677">
    <property type="term" value="F:DNA binding"/>
    <property type="evidence" value="ECO:0007669"/>
    <property type="project" value="InterPro"/>
</dbReference>
<dbReference type="InterPro" id="IPR036388">
    <property type="entry name" value="WH-like_DNA-bd_sf"/>
</dbReference>
<dbReference type="GO" id="GO:0006355">
    <property type="term" value="P:regulation of DNA-templated transcription"/>
    <property type="evidence" value="ECO:0007669"/>
    <property type="project" value="InterPro"/>
</dbReference>
<feature type="domain" description="PAS" evidence="1">
    <location>
        <begin position="174"/>
        <end position="212"/>
    </location>
</feature>
<dbReference type="SUPFAM" id="SSF55785">
    <property type="entry name" value="PYP-like sensor domain (PAS domain)"/>
    <property type="match status" value="1"/>
</dbReference>
<dbReference type="InterPro" id="IPR035965">
    <property type="entry name" value="PAS-like_dom_sf"/>
</dbReference>
<dbReference type="Gene3D" id="3.30.450.20">
    <property type="entry name" value="PAS domain"/>
    <property type="match status" value="1"/>
</dbReference>
<dbReference type="Proteomes" id="UP000551327">
    <property type="component" value="Unassembled WGS sequence"/>
</dbReference>
<dbReference type="SMART" id="SM00421">
    <property type="entry name" value="HTH_LUXR"/>
    <property type="match status" value="1"/>
</dbReference>
<dbReference type="PROSITE" id="PS50112">
    <property type="entry name" value="PAS"/>
    <property type="match status" value="1"/>
</dbReference>
<dbReference type="Pfam" id="PF13188">
    <property type="entry name" value="PAS_8"/>
    <property type="match status" value="1"/>
</dbReference>
<name>A0A7X1FVW4_9SPHN</name>
<sequence length="358" mass="39237">MQADLLADFYAATVDRARLTRALDRVRELTNATSATLHVFQRSAIRLRHQWQHSCSHTPTSAYSMAMLDDQNPRILSALNPPSTIPCLIEDAGLPEVLHPQLQRWQEQLRVQGMGRFIAARVSLDQDREVGLALHAKIDGSVMDAGASDLMVGLMPHLRETVLLAARVDTGAREHQALRTTFDRMRAGLVTLSANGRVLSINPAARQLLGLSAAATGLPPSLQTRIAETGPQGFVCWKAGERHLHIFTERLFGPPEGAERIGWTAETWLLAIFDPEEQAGLPDAEWTRCYGLTPAETAVLGGIAAGADIAEVATQRAISIHTARTQLKSVMAKVGARRQAQLGRLVWTSRSRWFRAGD</sequence>
<comment type="caution">
    <text evidence="2">The sequence shown here is derived from an EMBL/GenBank/DDBJ whole genome shotgun (WGS) entry which is preliminary data.</text>
</comment>
<dbReference type="Gene3D" id="1.10.10.10">
    <property type="entry name" value="Winged helix-like DNA-binding domain superfamily/Winged helix DNA-binding domain"/>
    <property type="match status" value="1"/>
</dbReference>
<dbReference type="EMBL" id="JACLAX010000001">
    <property type="protein sequence ID" value="MBC2667839.1"/>
    <property type="molecule type" value="Genomic_DNA"/>
</dbReference>
<reference evidence="2 3" key="1">
    <citation type="submission" date="2020-08" db="EMBL/GenBank/DDBJ databases">
        <title>The genome sequence of type strain Novosphingobium piscinae KCTC 42194.</title>
        <authorList>
            <person name="Liu Y."/>
        </authorList>
    </citation>
    <scope>NUCLEOTIDE SEQUENCE [LARGE SCALE GENOMIC DNA]</scope>
    <source>
        <strain evidence="2 3">KCTC 42194</strain>
    </source>
</reference>
<gene>
    <name evidence="2" type="ORF">H7F53_01605</name>
</gene>
<dbReference type="AlphaFoldDB" id="A0A7X1FVW4"/>
<dbReference type="SUPFAM" id="SSF46894">
    <property type="entry name" value="C-terminal effector domain of the bipartite response regulators"/>
    <property type="match status" value="1"/>
</dbReference>
<dbReference type="InterPro" id="IPR000014">
    <property type="entry name" value="PAS"/>
</dbReference>
<keyword evidence="3" id="KW-1185">Reference proteome</keyword>